<keyword evidence="3" id="KW-1185">Reference proteome</keyword>
<name>A0AAG5D882_ANOAO</name>
<organism evidence="2 3">
    <name type="scientific">Anopheles atroparvus</name>
    <name type="common">European mosquito</name>
    <dbReference type="NCBI Taxonomy" id="41427"/>
    <lineage>
        <taxon>Eukaryota</taxon>
        <taxon>Metazoa</taxon>
        <taxon>Ecdysozoa</taxon>
        <taxon>Arthropoda</taxon>
        <taxon>Hexapoda</taxon>
        <taxon>Insecta</taxon>
        <taxon>Pterygota</taxon>
        <taxon>Neoptera</taxon>
        <taxon>Endopterygota</taxon>
        <taxon>Diptera</taxon>
        <taxon>Nematocera</taxon>
        <taxon>Culicoidea</taxon>
        <taxon>Culicidae</taxon>
        <taxon>Anophelinae</taxon>
        <taxon>Anopheles</taxon>
    </lineage>
</organism>
<sequence>MASCDHDVPFLTRAMGLDRMVVPQSDDADHARGVCDALLLRSDALVDRGVGDGGARIVPHDRKTDLPHDDGAHVAVHAHADAHVHRTGGSHDVCHGDVYDDAFPLRLGPIQQTLPSPRSARGLPPGWLPSLPPDRRHARASDYRGVPRTADPARDPAPDLKRNGPTATAPAAPQQTRNPPTVPSAGRTSLSRSRHALARPGRTLIVGGRWRSPV</sequence>
<evidence type="ECO:0000313" key="3">
    <source>
        <dbReference type="Proteomes" id="UP000075880"/>
    </source>
</evidence>
<protein>
    <submittedName>
        <fullName evidence="2">Uncharacterized protein</fullName>
    </submittedName>
</protein>
<feature type="compositionally biased region" description="Basic and acidic residues" evidence="1">
    <location>
        <begin position="151"/>
        <end position="162"/>
    </location>
</feature>
<evidence type="ECO:0000313" key="2">
    <source>
        <dbReference type="EnsemblMetazoa" id="ENSAATROPP007346"/>
    </source>
</evidence>
<feature type="region of interest" description="Disordered" evidence="1">
    <location>
        <begin position="110"/>
        <end position="214"/>
    </location>
</feature>
<feature type="compositionally biased region" description="Low complexity" evidence="1">
    <location>
        <begin position="163"/>
        <end position="179"/>
    </location>
</feature>
<reference evidence="2" key="1">
    <citation type="submission" date="2024-04" db="UniProtKB">
        <authorList>
            <consortium name="EnsemblMetazoa"/>
        </authorList>
    </citation>
    <scope>IDENTIFICATION</scope>
    <source>
        <strain evidence="2">EBRO</strain>
    </source>
</reference>
<feature type="compositionally biased region" description="Basic and acidic residues" evidence="1">
    <location>
        <begin position="133"/>
        <end position="142"/>
    </location>
</feature>
<dbReference type="EnsemblMetazoa" id="ENSAATROPT008176">
    <property type="protein sequence ID" value="ENSAATROPP007346"/>
    <property type="gene ID" value="ENSAATROPG006654"/>
</dbReference>
<dbReference type="Proteomes" id="UP000075880">
    <property type="component" value="Unassembled WGS sequence"/>
</dbReference>
<accession>A0AAG5D882</accession>
<proteinExistence type="predicted"/>
<evidence type="ECO:0000256" key="1">
    <source>
        <dbReference type="SAM" id="MobiDB-lite"/>
    </source>
</evidence>
<dbReference type="AlphaFoldDB" id="A0AAG5D882"/>